<comment type="caution">
    <text evidence="10">The sequence shown here is derived from an EMBL/GenBank/DDBJ whole genome shotgun (WGS) entry which is preliminary data.</text>
</comment>
<dbReference type="AlphaFoldDB" id="A0A5N4A562"/>
<evidence type="ECO:0000259" key="9">
    <source>
        <dbReference type="Pfam" id="PF04083"/>
    </source>
</evidence>
<dbReference type="PANTHER" id="PTHR11005">
    <property type="entry name" value="LYSOSOMAL ACID LIPASE-RELATED"/>
    <property type="match status" value="1"/>
</dbReference>
<keyword evidence="3 7" id="KW-0378">Hydrolase</keyword>
<evidence type="ECO:0000256" key="7">
    <source>
        <dbReference type="PIRNR" id="PIRNR000862"/>
    </source>
</evidence>
<keyword evidence="4 7" id="KW-0442">Lipid degradation</keyword>
<evidence type="ECO:0000256" key="8">
    <source>
        <dbReference type="PIRSR" id="PIRSR000862-1"/>
    </source>
</evidence>
<gene>
    <name evidence="10" type="ORF">PPYR_14422</name>
</gene>
<feature type="domain" description="Partial AB-hydrolase lipase" evidence="9">
    <location>
        <begin position="55"/>
        <end position="112"/>
    </location>
</feature>
<feature type="active site" description="Charge relay system" evidence="8">
    <location>
        <position position="395"/>
    </location>
</feature>
<proteinExistence type="inferred from homology"/>
<protein>
    <recommendedName>
        <fullName evidence="7">Lipase</fullName>
    </recommendedName>
</protein>
<dbReference type="InterPro" id="IPR006693">
    <property type="entry name" value="AB_hydrolase_lipase"/>
</dbReference>
<dbReference type="GO" id="GO:0016788">
    <property type="term" value="F:hydrolase activity, acting on ester bonds"/>
    <property type="evidence" value="ECO:0007669"/>
    <property type="project" value="InterPro"/>
</dbReference>
<comment type="similarity">
    <text evidence="1 7">Belongs to the AB hydrolase superfamily. Lipase family.</text>
</comment>
<dbReference type="InterPro" id="IPR029058">
    <property type="entry name" value="AB_hydrolase_fold"/>
</dbReference>
<dbReference type="FunFam" id="3.40.50.1820:FF:000057">
    <property type="entry name" value="Lipase"/>
    <property type="match status" value="1"/>
</dbReference>
<keyword evidence="6" id="KW-0325">Glycoprotein</keyword>
<reference evidence="10 11" key="1">
    <citation type="journal article" date="2018" name="Elife">
        <title>Firefly genomes illuminate parallel origins of bioluminescence in beetles.</title>
        <authorList>
            <person name="Fallon T.R."/>
            <person name="Lower S.E."/>
            <person name="Chang C.H."/>
            <person name="Bessho-Uehara M."/>
            <person name="Martin G.J."/>
            <person name="Bewick A.J."/>
            <person name="Behringer M."/>
            <person name="Debat H.J."/>
            <person name="Wong I."/>
            <person name="Day J.C."/>
            <person name="Suvorov A."/>
            <person name="Silva C.J."/>
            <person name="Stanger-Hall K.F."/>
            <person name="Hall D.W."/>
            <person name="Schmitz R.J."/>
            <person name="Nelson D.R."/>
            <person name="Lewis S.M."/>
            <person name="Shigenobu S."/>
            <person name="Bybee S.M."/>
            <person name="Larracuente A.M."/>
            <person name="Oba Y."/>
            <person name="Weng J.K."/>
        </authorList>
    </citation>
    <scope>NUCLEOTIDE SEQUENCE [LARGE SCALE GENOMIC DNA]</scope>
    <source>
        <strain evidence="10">1611_PpyrPB1</strain>
        <tissue evidence="10">Whole body</tissue>
    </source>
</reference>
<dbReference type="Pfam" id="PF04083">
    <property type="entry name" value="Abhydro_lipase"/>
    <property type="match status" value="1"/>
</dbReference>
<dbReference type="Proteomes" id="UP000327044">
    <property type="component" value="Unassembled WGS sequence"/>
</dbReference>
<sequence length="423" mass="48182">MLCIKYVTLKIYWTIKNRERLQDSHRRHACGSHFAIRAVRAAVQKFRCRFQFQAEFVRSGGYPFENISVVTEDGYLLDLFRIEHGLNVTTGKRPAVLVGHGLFGSSRDYLVMGPKRGLAYLLADRGYDVWLVNGRGTSYSRKHLALNPDVDPEFWYFSWHEVGVYDLPAIIDTIKSVTKQKRIGYIGLSMATTASYVLGAERSEYNNDLSVIISLAPVAFMRHINNPMLLFSSRFEQLLNVAGGMLNMYEIPPKRMQRLVTAMTSSMCHTSSIFVDACAAMLFFVGGHSPTQLDKEDLVTIMKSISPVSLRQILHFAQVINSGEFVQYNHGRSKNLQKYKNAMPPAYDLNKITAPVALFYSDGDLLSRPKDVELLCRKLPRCVVKHRVKLDSFNHFDFLFAIDVVELLYDDVIRVLDSYSDFV</sequence>
<dbReference type="InParanoid" id="A0A5N4A562"/>
<dbReference type="PIRSF" id="PIRSF000862">
    <property type="entry name" value="Steryl_ester_lip"/>
    <property type="match status" value="1"/>
</dbReference>
<evidence type="ECO:0000313" key="11">
    <source>
        <dbReference type="Proteomes" id="UP000327044"/>
    </source>
</evidence>
<accession>A0A5N4A562</accession>
<evidence type="ECO:0000313" key="10">
    <source>
        <dbReference type="EMBL" id="KAB0792463.1"/>
    </source>
</evidence>
<evidence type="ECO:0000256" key="3">
    <source>
        <dbReference type="ARBA" id="ARBA00022801"/>
    </source>
</evidence>
<evidence type="ECO:0000256" key="5">
    <source>
        <dbReference type="ARBA" id="ARBA00023098"/>
    </source>
</evidence>
<dbReference type="Gene3D" id="3.40.50.1820">
    <property type="entry name" value="alpha/beta hydrolase"/>
    <property type="match status" value="1"/>
</dbReference>
<dbReference type="InterPro" id="IPR025483">
    <property type="entry name" value="Lipase_euk"/>
</dbReference>
<evidence type="ECO:0000256" key="4">
    <source>
        <dbReference type="ARBA" id="ARBA00022963"/>
    </source>
</evidence>
<dbReference type="GO" id="GO:0016042">
    <property type="term" value="P:lipid catabolic process"/>
    <property type="evidence" value="ECO:0007669"/>
    <property type="project" value="UniProtKB-KW"/>
</dbReference>
<name>A0A5N4A562_PHOPY</name>
<keyword evidence="5" id="KW-0443">Lipid metabolism</keyword>
<evidence type="ECO:0000256" key="6">
    <source>
        <dbReference type="ARBA" id="ARBA00023180"/>
    </source>
</evidence>
<evidence type="ECO:0000256" key="1">
    <source>
        <dbReference type="ARBA" id="ARBA00010701"/>
    </source>
</evidence>
<keyword evidence="11" id="KW-1185">Reference proteome</keyword>
<evidence type="ECO:0000256" key="2">
    <source>
        <dbReference type="ARBA" id="ARBA00022729"/>
    </source>
</evidence>
<dbReference type="EMBL" id="VVIM01000010">
    <property type="protein sequence ID" value="KAB0792463.1"/>
    <property type="molecule type" value="Genomic_DNA"/>
</dbReference>
<feature type="active site" description="Nucleophile" evidence="8">
    <location>
        <position position="189"/>
    </location>
</feature>
<feature type="active site" description="Charge relay system" evidence="8">
    <location>
        <position position="364"/>
    </location>
</feature>
<dbReference type="SUPFAM" id="SSF53474">
    <property type="entry name" value="alpha/beta-Hydrolases"/>
    <property type="match status" value="1"/>
</dbReference>
<organism evidence="10 11">
    <name type="scientific">Photinus pyralis</name>
    <name type="common">Common eastern firefly</name>
    <name type="synonym">Lampyris pyralis</name>
    <dbReference type="NCBI Taxonomy" id="7054"/>
    <lineage>
        <taxon>Eukaryota</taxon>
        <taxon>Metazoa</taxon>
        <taxon>Ecdysozoa</taxon>
        <taxon>Arthropoda</taxon>
        <taxon>Hexapoda</taxon>
        <taxon>Insecta</taxon>
        <taxon>Pterygota</taxon>
        <taxon>Neoptera</taxon>
        <taxon>Endopterygota</taxon>
        <taxon>Coleoptera</taxon>
        <taxon>Polyphaga</taxon>
        <taxon>Elateriformia</taxon>
        <taxon>Elateroidea</taxon>
        <taxon>Lampyridae</taxon>
        <taxon>Lampyrinae</taxon>
        <taxon>Photinus</taxon>
    </lineage>
</organism>
<keyword evidence="2" id="KW-0732">Signal</keyword>